<keyword evidence="2" id="KW-1185">Reference proteome</keyword>
<proteinExistence type="predicted"/>
<evidence type="ECO:0000313" key="1">
    <source>
        <dbReference type="EMBL" id="CAI6340709.1"/>
    </source>
</evidence>
<name>A0A9W4USK5_9PLEO</name>
<dbReference type="Proteomes" id="UP001152607">
    <property type="component" value="Unassembled WGS sequence"/>
</dbReference>
<protein>
    <submittedName>
        <fullName evidence="1">Uncharacterized protein</fullName>
    </submittedName>
</protein>
<comment type="caution">
    <text evidence="1">The sequence shown here is derived from an EMBL/GenBank/DDBJ whole genome shotgun (WGS) entry which is preliminary data.</text>
</comment>
<dbReference type="AlphaFoldDB" id="A0A9W4USK5"/>
<sequence>MTSRTRRKRPPSMSLSCRITTVRQDDLAQGVPARLKSTTYILTLPPHVV</sequence>
<gene>
    <name evidence="1" type="ORF">PDIGIT_LOCUS13893</name>
</gene>
<accession>A0A9W4USK5</accession>
<evidence type="ECO:0000313" key="2">
    <source>
        <dbReference type="Proteomes" id="UP001152607"/>
    </source>
</evidence>
<reference evidence="1" key="1">
    <citation type="submission" date="2023-01" db="EMBL/GenBank/DDBJ databases">
        <authorList>
            <person name="Van Ghelder C."/>
            <person name="Rancurel C."/>
        </authorList>
    </citation>
    <scope>NUCLEOTIDE SEQUENCE</scope>
    <source>
        <strain evidence="1">CNCM I-4278</strain>
    </source>
</reference>
<dbReference type="EMBL" id="CAOQHR010000011">
    <property type="protein sequence ID" value="CAI6340709.1"/>
    <property type="molecule type" value="Genomic_DNA"/>
</dbReference>
<organism evidence="1 2">
    <name type="scientific">Periconia digitata</name>
    <dbReference type="NCBI Taxonomy" id="1303443"/>
    <lineage>
        <taxon>Eukaryota</taxon>
        <taxon>Fungi</taxon>
        <taxon>Dikarya</taxon>
        <taxon>Ascomycota</taxon>
        <taxon>Pezizomycotina</taxon>
        <taxon>Dothideomycetes</taxon>
        <taxon>Pleosporomycetidae</taxon>
        <taxon>Pleosporales</taxon>
        <taxon>Massarineae</taxon>
        <taxon>Periconiaceae</taxon>
        <taxon>Periconia</taxon>
    </lineage>
</organism>